<protein>
    <submittedName>
        <fullName evidence="1">Condensin complex non-SMC subunit Cnd1</fullName>
    </submittedName>
</protein>
<feature type="non-terminal residue" evidence="1">
    <location>
        <position position="1"/>
    </location>
</feature>
<organism evidence="1 2">
    <name type="scientific">Spiromyces aspiralis</name>
    <dbReference type="NCBI Taxonomy" id="68401"/>
    <lineage>
        <taxon>Eukaryota</taxon>
        <taxon>Fungi</taxon>
        <taxon>Fungi incertae sedis</taxon>
        <taxon>Zoopagomycota</taxon>
        <taxon>Kickxellomycotina</taxon>
        <taxon>Kickxellomycetes</taxon>
        <taxon>Kickxellales</taxon>
        <taxon>Kickxellaceae</taxon>
        <taxon>Spiromyces</taxon>
    </lineage>
</organism>
<comment type="caution">
    <text evidence="1">The sequence shown here is derived from an EMBL/GenBank/DDBJ whole genome shotgun (WGS) entry which is preliminary data.</text>
</comment>
<sequence length="258" mass="29031">TDNDGDKENAATGGTNVQQQQQQQPGLTAEDAARAMELQMRQRYYRDAMHFVRQIQGAIPTLCDILGSTNKQEVIEAMNFFVVAARYRIDGAWAGIRRMSHLIWQTTTNNANEESKGVRSKLIDTYYQLYLTPDPRITDQENTNHIARNLITLTFNATLAELTSLEELLRIMMIEDYISNNVIRKLRSVYGYTKKNIPGPQRRGAILVLSMLAKAQPTVVTDDIDLYLRVGLGPHGHEDLLLAKYTCQALQSLVGGSN</sequence>
<name>A0ACC1HE38_9FUNG</name>
<dbReference type="EMBL" id="JAMZIH010008770">
    <property type="protein sequence ID" value="KAJ1671396.1"/>
    <property type="molecule type" value="Genomic_DNA"/>
</dbReference>
<feature type="non-terminal residue" evidence="1">
    <location>
        <position position="258"/>
    </location>
</feature>
<reference evidence="1" key="1">
    <citation type="submission" date="2022-06" db="EMBL/GenBank/DDBJ databases">
        <title>Phylogenomic reconstructions and comparative analyses of Kickxellomycotina fungi.</title>
        <authorList>
            <person name="Reynolds N.K."/>
            <person name="Stajich J.E."/>
            <person name="Barry K."/>
            <person name="Grigoriev I.V."/>
            <person name="Crous P."/>
            <person name="Smith M.E."/>
        </authorList>
    </citation>
    <scope>NUCLEOTIDE SEQUENCE</scope>
    <source>
        <strain evidence="1">RSA 2271</strain>
    </source>
</reference>
<evidence type="ECO:0000313" key="2">
    <source>
        <dbReference type="Proteomes" id="UP001145114"/>
    </source>
</evidence>
<keyword evidence="2" id="KW-1185">Reference proteome</keyword>
<dbReference type="Proteomes" id="UP001145114">
    <property type="component" value="Unassembled WGS sequence"/>
</dbReference>
<evidence type="ECO:0000313" key="1">
    <source>
        <dbReference type="EMBL" id="KAJ1671396.1"/>
    </source>
</evidence>
<proteinExistence type="predicted"/>
<accession>A0ACC1HE38</accession>
<gene>
    <name evidence="1" type="primary">cnd1_3</name>
    <name evidence="1" type="ORF">EV182_007652</name>
</gene>